<sequence>MEKLIHIDDLCNSCGFFTPNTPVGGGYGCNHKDCDDGEYVFNGEFIEWYKARLIIAKGLTKRNVKCNRRLARKYIRKAELVMKTSRSIFGVKLQGACSAHTCPLGYVADKEDFIRFGEDPDCMSENEWVIIENSALKEKGD</sequence>
<comment type="caution">
    <text evidence="1">The sequence shown here is derived from an EMBL/GenBank/DDBJ whole genome shotgun (WGS) entry which is preliminary data.</text>
</comment>
<evidence type="ECO:0000313" key="2">
    <source>
        <dbReference type="Proteomes" id="UP000260874"/>
    </source>
</evidence>
<dbReference type="Proteomes" id="UP000260874">
    <property type="component" value="Unassembled WGS sequence"/>
</dbReference>
<protein>
    <submittedName>
        <fullName evidence="1">Uncharacterized protein</fullName>
    </submittedName>
</protein>
<organism evidence="1 2">
    <name type="scientific">Bacteroides uniformis</name>
    <dbReference type="NCBI Taxonomy" id="820"/>
    <lineage>
        <taxon>Bacteria</taxon>
        <taxon>Pseudomonadati</taxon>
        <taxon>Bacteroidota</taxon>
        <taxon>Bacteroidia</taxon>
        <taxon>Bacteroidales</taxon>
        <taxon>Bacteroidaceae</taxon>
        <taxon>Bacteroides</taxon>
    </lineage>
</organism>
<gene>
    <name evidence="1" type="ORF">DXC91_00135</name>
</gene>
<accession>A0A3E4Q6W4</accession>
<dbReference type="AlphaFoldDB" id="A0A3E4Q6W4"/>
<reference evidence="1 2" key="1">
    <citation type="submission" date="2018-08" db="EMBL/GenBank/DDBJ databases">
        <title>A genome reference for cultivated species of the human gut microbiota.</title>
        <authorList>
            <person name="Zou Y."/>
            <person name="Xue W."/>
            <person name="Luo G."/>
        </authorList>
    </citation>
    <scope>NUCLEOTIDE SEQUENCE [LARGE SCALE GENOMIC DNA]</scope>
    <source>
        <strain evidence="1 2">TF09-22</strain>
    </source>
</reference>
<name>A0A3E4Q6W4_BACUN</name>
<evidence type="ECO:0000313" key="1">
    <source>
        <dbReference type="EMBL" id="RGK88023.1"/>
    </source>
</evidence>
<dbReference type="PROSITE" id="PS51257">
    <property type="entry name" value="PROKAR_LIPOPROTEIN"/>
    <property type="match status" value="1"/>
</dbReference>
<proteinExistence type="predicted"/>
<dbReference type="EMBL" id="QSRB01000001">
    <property type="protein sequence ID" value="RGK88023.1"/>
    <property type="molecule type" value="Genomic_DNA"/>
</dbReference>
<dbReference type="RefSeq" id="WP_117703127.1">
    <property type="nucleotide sequence ID" value="NZ_CAXSSZ010000025.1"/>
</dbReference>